<sequence>MSAIHIAMIDAWVMTNNFSKMITDDLRFMIDSDDIPPPPEPPEDYECCDNGCDELCVFEIYRLQKADYDKKYAHKIEKADE</sequence>
<keyword evidence="3" id="KW-1185">Reference proteome</keyword>
<evidence type="ECO:0000313" key="3">
    <source>
        <dbReference type="Proteomes" id="UP001624684"/>
    </source>
</evidence>
<feature type="domain" description="Oxidoreductase-like" evidence="1">
    <location>
        <begin position="34"/>
        <end position="72"/>
    </location>
</feature>
<evidence type="ECO:0000313" key="2">
    <source>
        <dbReference type="EMBL" id="MFL1732374.1"/>
    </source>
</evidence>
<dbReference type="EMBL" id="JBJJXE010000006">
    <property type="protein sequence ID" value="MFL1732374.1"/>
    <property type="molecule type" value="Genomic_DNA"/>
</dbReference>
<dbReference type="InterPro" id="IPR019180">
    <property type="entry name" value="Oxidoreductase-like_N"/>
</dbReference>
<organism evidence="2 3">
    <name type="scientific">Moraxella oculi</name>
    <dbReference type="NCBI Taxonomy" id="2940516"/>
    <lineage>
        <taxon>Bacteria</taxon>
        <taxon>Pseudomonadati</taxon>
        <taxon>Pseudomonadota</taxon>
        <taxon>Gammaproteobacteria</taxon>
        <taxon>Moraxellales</taxon>
        <taxon>Moraxellaceae</taxon>
        <taxon>Moraxella</taxon>
    </lineage>
</organism>
<dbReference type="RefSeq" id="WP_249101006.1">
    <property type="nucleotide sequence ID" value="NZ_JAMBAQ010000014.1"/>
</dbReference>
<comment type="caution">
    <text evidence="2">The sequence shown here is derived from an EMBL/GenBank/DDBJ whole genome shotgun (WGS) entry which is preliminary data.</text>
</comment>
<gene>
    <name evidence="2" type="ORF">ACJHVH_05110</name>
</gene>
<dbReference type="Pfam" id="PF09791">
    <property type="entry name" value="Oxidored-like"/>
    <property type="match status" value="1"/>
</dbReference>
<name>A0ABW8U8H6_9GAMM</name>
<protein>
    <submittedName>
        <fullName evidence="2">Oxidoreductase-like domain-containing protein</fullName>
    </submittedName>
</protein>
<accession>A0ABW8U8H6</accession>
<proteinExistence type="predicted"/>
<evidence type="ECO:0000259" key="1">
    <source>
        <dbReference type="Pfam" id="PF09791"/>
    </source>
</evidence>
<dbReference type="Proteomes" id="UP001624684">
    <property type="component" value="Unassembled WGS sequence"/>
</dbReference>
<reference evidence="2 3" key="1">
    <citation type="submission" date="2024-11" db="EMBL/GenBank/DDBJ databases">
        <title>First Report of Moraxella oculi in Brazil in an Infectious Bovine Keratoconjunctivitis Outbreak.</title>
        <authorList>
            <person name="Carvalho C.V."/>
            <person name="Domingues R."/>
            <person name="Coutinho C."/>
            <person name="Honorio N.T.B.S."/>
            <person name="Faza D.R.L.R."/>
            <person name="Carvalho W.A."/>
            <person name="Machado A.B.F."/>
            <person name="Martins M.F."/>
            <person name="Gaspar E.B."/>
        </authorList>
    </citation>
    <scope>NUCLEOTIDE SEQUENCE [LARGE SCALE GENOMIC DNA]</scope>
    <source>
        <strain evidence="2 3">2117LE</strain>
    </source>
</reference>